<feature type="transmembrane region" description="Helical" evidence="1">
    <location>
        <begin position="7"/>
        <end position="28"/>
    </location>
</feature>
<evidence type="ECO:0000256" key="1">
    <source>
        <dbReference type="SAM" id="Phobius"/>
    </source>
</evidence>
<evidence type="ECO:0000313" key="3">
    <source>
        <dbReference type="Proteomes" id="UP000095751"/>
    </source>
</evidence>
<accession>A0A1E7EW06</accession>
<dbReference type="EMBL" id="KV784373">
    <property type="protein sequence ID" value="OEU10151.1"/>
    <property type="molecule type" value="Genomic_DNA"/>
</dbReference>
<proteinExistence type="predicted"/>
<keyword evidence="1" id="KW-1133">Transmembrane helix</keyword>
<organism evidence="2 3">
    <name type="scientific">Fragilariopsis cylindrus CCMP1102</name>
    <dbReference type="NCBI Taxonomy" id="635003"/>
    <lineage>
        <taxon>Eukaryota</taxon>
        <taxon>Sar</taxon>
        <taxon>Stramenopiles</taxon>
        <taxon>Ochrophyta</taxon>
        <taxon>Bacillariophyta</taxon>
        <taxon>Bacillariophyceae</taxon>
        <taxon>Bacillariophycidae</taxon>
        <taxon>Bacillariales</taxon>
        <taxon>Bacillariaceae</taxon>
        <taxon>Fragilariopsis</taxon>
    </lineage>
</organism>
<evidence type="ECO:0000313" key="2">
    <source>
        <dbReference type="EMBL" id="OEU10151.1"/>
    </source>
</evidence>
<dbReference type="Proteomes" id="UP000095751">
    <property type="component" value="Unassembled WGS sequence"/>
</dbReference>
<reference evidence="2 3" key="1">
    <citation type="submission" date="2016-09" db="EMBL/GenBank/DDBJ databases">
        <title>Extensive genetic diversity and differential bi-allelic expression allows diatom success in the polar Southern Ocean.</title>
        <authorList>
            <consortium name="DOE Joint Genome Institute"/>
            <person name="Mock T."/>
            <person name="Otillar R.P."/>
            <person name="Strauss J."/>
            <person name="Dupont C."/>
            <person name="Frickenhaus S."/>
            <person name="Maumus F."/>
            <person name="Mcmullan M."/>
            <person name="Sanges R."/>
            <person name="Schmutz J."/>
            <person name="Toseland A."/>
            <person name="Valas R."/>
            <person name="Veluchamy A."/>
            <person name="Ward B.J."/>
            <person name="Allen A."/>
            <person name="Barry K."/>
            <person name="Falciatore A."/>
            <person name="Ferrante M."/>
            <person name="Fortunato A.E."/>
            <person name="Gloeckner G."/>
            <person name="Gruber A."/>
            <person name="Hipkin R."/>
            <person name="Janech M."/>
            <person name="Kroth P."/>
            <person name="Leese F."/>
            <person name="Lindquist E."/>
            <person name="Lyon B.R."/>
            <person name="Martin J."/>
            <person name="Mayer C."/>
            <person name="Parker M."/>
            <person name="Quesneville H."/>
            <person name="Raymond J."/>
            <person name="Uhlig C."/>
            <person name="Valentin K.U."/>
            <person name="Worden A.Z."/>
            <person name="Armbrust E.V."/>
            <person name="Bowler C."/>
            <person name="Green B."/>
            <person name="Moulton V."/>
            <person name="Van Oosterhout C."/>
            <person name="Grigoriev I."/>
        </authorList>
    </citation>
    <scope>NUCLEOTIDE SEQUENCE [LARGE SCALE GENOMIC DNA]</scope>
    <source>
        <strain evidence="2 3">CCMP1102</strain>
    </source>
</reference>
<feature type="transmembrane region" description="Helical" evidence="1">
    <location>
        <begin position="59"/>
        <end position="79"/>
    </location>
</feature>
<protein>
    <submittedName>
        <fullName evidence="2">Uncharacterized protein</fullName>
    </submittedName>
</protein>
<sequence length="147" mass="16503">MSILTTITYFMATFNFLFYSFMGGYFFLTQKSPLDMIVDKNDPAGLKIADMLFTDVPELGRWALASSYLIYAMMIPAIATAPRWARCPPTFMFAFHMMYALTYHEARLIAPTPYPTANVVIHSIVSIGMLLLIALPEPQAATKIKGE</sequence>
<gene>
    <name evidence="2" type="ORF">FRACYDRAFT_247763</name>
</gene>
<keyword evidence="1" id="KW-0472">Membrane</keyword>
<keyword evidence="1" id="KW-0812">Transmembrane</keyword>
<dbReference type="InParanoid" id="A0A1E7EW06"/>
<dbReference type="KEGG" id="fcy:FRACYDRAFT_247763"/>
<name>A0A1E7EW06_9STRA</name>
<dbReference type="AlphaFoldDB" id="A0A1E7EW06"/>
<keyword evidence="3" id="KW-1185">Reference proteome</keyword>